<evidence type="ECO:0000256" key="2">
    <source>
        <dbReference type="ARBA" id="ARBA00014223"/>
    </source>
</evidence>
<reference evidence="6 7" key="1">
    <citation type="submission" date="2018-10" db="EMBL/GenBank/DDBJ databases">
        <authorList>
            <consortium name="Pathogen Informatics"/>
        </authorList>
    </citation>
    <scope>NUCLEOTIDE SEQUENCE [LARGE SCALE GENOMIC DNA]</scope>
</reference>
<protein>
    <recommendedName>
        <fullName evidence="2">Leucine-rich repeat-containing protein 51</fullName>
    </recommendedName>
</protein>
<evidence type="ECO:0000313" key="6">
    <source>
        <dbReference type="EMBL" id="VDD81378.1"/>
    </source>
</evidence>
<dbReference type="Proteomes" id="UP000267029">
    <property type="component" value="Unassembled WGS sequence"/>
</dbReference>
<dbReference type="InterPro" id="IPR001611">
    <property type="entry name" value="Leu-rich_rpt"/>
</dbReference>
<evidence type="ECO:0000313" key="7">
    <source>
        <dbReference type="Proteomes" id="UP000267029"/>
    </source>
</evidence>
<dbReference type="OrthoDB" id="676979at2759"/>
<sequence>MAPEGAKPTSKSKILPRVDCEHEGILLPLDCSFYQVKTPMEILRCPPRISSPLGLANPKDASDKWLTTSLKLNNNSIEDLDDLPRAIGGLFPSENWLTWLDLSCNLLPRVPPELLQLTNLKILYLHSNRIKTTKELIKLQPLQNLTKLTAHGNPAELEPGYFVTVLSVLPNLLKLDFTGISLNERLAASRVRQAS</sequence>
<reference evidence="8" key="2">
    <citation type="submission" date="2019-11" db="UniProtKB">
        <authorList>
            <consortium name="WormBaseParasite"/>
        </authorList>
    </citation>
    <scope>IDENTIFICATION</scope>
</reference>
<comment type="subcellular location">
    <subcellularLocation>
        <location evidence="1">Cytoplasm</location>
    </subcellularLocation>
</comment>
<name>A0A0R3UIU6_MESCO</name>
<dbReference type="AlphaFoldDB" id="A0A0R3UIU6"/>
<dbReference type="Pfam" id="PF13855">
    <property type="entry name" value="LRR_8"/>
    <property type="match status" value="1"/>
</dbReference>
<evidence type="ECO:0000256" key="5">
    <source>
        <dbReference type="ARBA" id="ARBA00022737"/>
    </source>
</evidence>
<keyword evidence="7" id="KW-1185">Reference proteome</keyword>
<dbReference type="Gene3D" id="3.80.10.10">
    <property type="entry name" value="Ribonuclease Inhibitor"/>
    <property type="match status" value="1"/>
</dbReference>
<dbReference type="PANTHER" id="PTHR46545:SF1">
    <property type="entry name" value="LEUCINE-RICH REPEAT-CONTAINING PROTEIN 51"/>
    <property type="match status" value="1"/>
</dbReference>
<dbReference type="EMBL" id="UXSR01005358">
    <property type="protein sequence ID" value="VDD81378.1"/>
    <property type="molecule type" value="Genomic_DNA"/>
</dbReference>
<proteinExistence type="predicted"/>
<dbReference type="InterPro" id="IPR032675">
    <property type="entry name" value="LRR_dom_sf"/>
</dbReference>
<accession>A0A0R3UIU6</accession>
<keyword evidence="3" id="KW-0963">Cytoplasm</keyword>
<dbReference type="SUPFAM" id="SSF52075">
    <property type="entry name" value="Outer arm dynein light chain 1"/>
    <property type="match status" value="1"/>
</dbReference>
<keyword evidence="4" id="KW-0433">Leucine-rich repeat</keyword>
<dbReference type="STRING" id="53468.A0A0R3UIU6"/>
<dbReference type="PANTHER" id="PTHR46545">
    <property type="entry name" value="LEUCINE-RICH REPEAT-CONTAINING PROTEIN 51"/>
    <property type="match status" value="1"/>
</dbReference>
<evidence type="ECO:0000256" key="3">
    <source>
        <dbReference type="ARBA" id="ARBA00022490"/>
    </source>
</evidence>
<keyword evidence="5" id="KW-0677">Repeat</keyword>
<gene>
    <name evidence="6" type="ORF">MCOS_LOCUS7381</name>
</gene>
<organism evidence="8">
    <name type="scientific">Mesocestoides corti</name>
    <name type="common">Flatworm</name>
    <dbReference type="NCBI Taxonomy" id="53468"/>
    <lineage>
        <taxon>Eukaryota</taxon>
        <taxon>Metazoa</taxon>
        <taxon>Spiralia</taxon>
        <taxon>Lophotrochozoa</taxon>
        <taxon>Platyhelminthes</taxon>
        <taxon>Cestoda</taxon>
        <taxon>Eucestoda</taxon>
        <taxon>Cyclophyllidea</taxon>
        <taxon>Mesocestoididae</taxon>
        <taxon>Mesocestoides</taxon>
    </lineage>
</organism>
<dbReference type="GO" id="GO:0005737">
    <property type="term" value="C:cytoplasm"/>
    <property type="evidence" value="ECO:0007669"/>
    <property type="project" value="UniProtKB-SubCell"/>
</dbReference>
<dbReference type="WBParaSite" id="MCU_003777-RA">
    <property type="protein sequence ID" value="MCU_003777-RA"/>
    <property type="gene ID" value="MCU_003777"/>
</dbReference>
<evidence type="ECO:0000256" key="4">
    <source>
        <dbReference type="ARBA" id="ARBA00022614"/>
    </source>
</evidence>
<evidence type="ECO:0000256" key="1">
    <source>
        <dbReference type="ARBA" id="ARBA00004496"/>
    </source>
</evidence>
<evidence type="ECO:0000313" key="8">
    <source>
        <dbReference type="WBParaSite" id="MCU_003777-RA"/>
    </source>
</evidence>
<dbReference type="PROSITE" id="PS51450">
    <property type="entry name" value="LRR"/>
    <property type="match status" value="1"/>
</dbReference>